<dbReference type="Proteomes" id="UP001302676">
    <property type="component" value="Unassembled WGS sequence"/>
</dbReference>
<dbReference type="AlphaFoldDB" id="A0AAN6ZQD3"/>
<gene>
    <name evidence="2" type="ORF">C8A04DRAFT_10700</name>
</gene>
<dbReference type="RefSeq" id="XP_062638727.1">
    <property type="nucleotide sequence ID" value="XM_062776684.1"/>
</dbReference>
<feature type="region of interest" description="Disordered" evidence="1">
    <location>
        <begin position="156"/>
        <end position="177"/>
    </location>
</feature>
<dbReference type="GeneID" id="87813297"/>
<evidence type="ECO:0000256" key="1">
    <source>
        <dbReference type="SAM" id="MobiDB-lite"/>
    </source>
</evidence>
<keyword evidence="3" id="KW-1185">Reference proteome</keyword>
<organism evidence="2 3">
    <name type="scientific">Dichotomopilus funicola</name>
    <dbReference type="NCBI Taxonomy" id="1934379"/>
    <lineage>
        <taxon>Eukaryota</taxon>
        <taxon>Fungi</taxon>
        <taxon>Dikarya</taxon>
        <taxon>Ascomycota</taxon>
        <taxon>Pezizomycotina</taxon>
        <taxon>Sordariomycetes</taxon>
        <taxon>Sordariomycetidae</taxon>
        <taxon>Sordariales</taxon>
        <taxon>Chaetomiaceae</taxon>
        <taxon>Dichotomopilus</taxon>
    </lineage>
</organism>
<dbReference type="EMBL" id="MU853569">
    <property type="protein sequence ID" value="KAK4145356.1"/>
    <property type="molecule type" value="Genomic_DNA"/>
</dbReference>
<evidence type="ECO:0000313" key="3">
    <source>
        <dbReference type="Proteomes" id="UP001302676"/>
    </source>
</evidence>
<feature type="compositionally biased region" description="Low complexity" evidence="1">
    <location>
        <begin position="223"/>
        <end position="232"/>
    </location>
</feature>
<sequence length="572" mass="62695">MWSKSQLPPGAFCFPTPCNRTSCFAPAFLFLRALHSNLTIASSTPAGPARQPTYNTVGSVYDPKVSVPLQAPARRSRAQRHLQDIQIPPRGDFAGFSALLSTLSLGDQAPPSPPTTASILQQYSPLQQNYDRAATPVQGGGFESTASGGYSMAASNIRSGNLPSPSGFKTSGGATDQNELTSRISTRGLKSLASFLNPMQKAAQDALERARVAIPGPSRPGTPSSLSPSIPDLPKDRFSNNYGTRPALAWAPEPLKAGPPGQRAFKPTTAGSGPKLFHVGDTTSETFYPSKRPSGLHNLGTGTMSTLDGHNETDTEGYSISLAGDKGHHGFVSRPESHPLGLVPRPESGVSEKAHKSLEDNKRKVYDTLPSDRVKQYFPNGFPSNYDGRHMPIADDWETKYLKRQEPFDDWYTKCLGRQETFDEWATRAFDAGTERLVKSMEQVERDHNYPRLGDNIGVIGGERQRARERLLEPVGADGKVQPRKLTQEDIDEMSEAEAAEPLLDMALRTLSSHKPGRKLDNPTNNYWANRFVPADDAWIDTSGNGNMSFFDEPEKVRLREQEGARKHQWGY</sequence>
<accession>A0AAN6ZQD3</accession>
<reference evidence="2" key="1">
    <citation type="journal article" date="2023" name="Mol. Phylogenet. Evol.">
        <title>Genome-scale phylogeny and comparative genomics of the fungal order Sordariales.</title>
        <authorList>
            <person name="Hensen N."/>
            <person name="Bonometti L."/>
            <person name="Westerberg I."/>
            <person name="Brannstrom I.O."/>
            <person name="Guillou S."/>
            <person name="Cros-Aarteil S."/>
            <person name="Calhoun S."/>
            <person name="Haridas S."/>
            <person name="Kuo A."/>
            <person name="Mondo S."/>
            <person name="Pangilinan J."/>
            <person name="Riley R."/>
            <person name="LaButti K."/>
            <person name="Andreopoulos B."/>
            <person name="Lipzen A."/>
            <person name="Chen C."/>
            <person name="Yan M."/>
            <person name="Daum C."/>
            <person name="Ng V."/>
            <person name="Clum A."/>
            <person name="Steindorff A."/>
            <person name="Ohm R.A."/>
            <person name="Martin F."/>
            <person name="Silar P."/>
            <person name="Natvig D.O."/>
            <person name="Lalanne C."/>
            <person name="Gautier V."/>
            <person name="Ament-Velasquez S.L."/>
            <person name="Kruys A."/>
            <person name="Hutchinson M.I."/>
            <person name="Powell A.J."/>
            <person name="Barry K."/>
            <person name="Miller A.N."/>
            <person name="Grigoriev I.V."/>
            <person name="Debuchy R."/>
            <person name="Gladieux P."/>
            <person name="Hiltunen Thoren M."/>
            <person name="Johannesson H."/>
        </authorList>
    </citation>
    <scope>NUCLEOTIDE SEQUENCE</scope>
    <source>
        <strain evidence="2">CBS 141.50</strain>
    </source>
</reference>
<feature type="region of interest" description="Disordered" evidence="1">
    <location>
        <begin position="337"/>
        <end position="358"/>
    </location>
</feature>
<name>A0AAN6ZQD3_9PEZI</name>
<feature type="region of interest" description="Disordered" evidence="1">
    <location>
        <begin position="213"/>
        <end position="232"/>
    </location>
</feature>
<evidence type="ECO:0000313" key="2">
    <source>
        <dbReference type="EMBL" id="KAK4145356.1"/>
    </source>
</evidence>
<reference evidence="2" key="2">
    <citation type="submission" date="2023-05" db="EMBL/GenBank/DDBJ databases">
        <authorList>
            <consortium name="Lawrence Berkeley National Laboratory"/>
            <person name="Steindorff A."/>
            <person name="Hensen N."/>
            <person name="Bonometti L."/>
            <person name="Westerberg I."/>
            <person name="Brannstrom I.O."/>
            <person name="Guillou S."/>
            <person name="Cros-Aarteil S."/>
            <person name="Calhoun S."/>
            <person name="Haridas S."/>
            <person name="Kuo A."/>
            <person name="Mondo S."/>
            <person name="Pangilinan J."/>
            <person name="Riley R."/>
            <person name="Labutti K."/>
            <person name="Andreopoulos B."/>
            <person name="Lipzen A."/>
            <person name="Chen C."/>
            <person name="Yanf M."/>
            <person name="Daum C."/>
            <person name="Ng V."/>
            <person name="Clum A."/>
            <person name="Ohm R."/>
            <person name="Martin F."/>
            <person name="Silar P."/>
            <person name="Natvig D."/>
            <person name="Lalanne C."/>
            <person name="Gautier V."/>
            <person name="Ament-Velasquez S.L."/>
            <person name="Kruys A."/>
            <person name="Hutchinson M.I."/>
            <person name="Powell A.J."/>
            <person name="Barry K."/>
            <person name="Miller A.N."/>
            <person name="Grigoriev I.V."/>
            <person name="Debuchy R."/>
            <person name="Gladieux P."/>
            <person name="Thoren M.H."/>
            <person name="Johannesson H."/>
        </authorList>
    </citation>
    <scope>NUCLEOTIDE SEQUENCE</scope>
    <source>
        <strain evidence="2">CBS 141.50</strain>
    </source>
</reference>
<comment type="caution">
    <text evidence="2">The sequence shown here is derived from an EMBL/GenBank/DDBJ whole genome shotgun (WGS) entry which is preliminary data.</text>
</comment>
<proteinExistence type="predicted"/>
<protein>
    <submittedName>
        <fullName evidence="2">Uncharacterized protein</fullName>
    </submittedName>
</protein>